<keyword evidence="1" id="KW-0812">Transmembrane</keyword>
<dbReference type="PANTHER" id="PTHR22911">
    <property type="entry name" value="ACYL-MALONYL CONDENSING ENZYME-RELATED"/>
    <property type="match status" value="1"/>
</dbReference>
<dbReference type="Proteomes" id="UP001202867">
    <property type="component" value="Unassembled WGS sequence"/>
</dbReference>
<sequence length="334" mass="34193">MSPPPAALTAPAHAVLPDSRPVVNAEAQRRRQAFFAVVLAAMCIGFSPILVRVADAGPAAIGFWRLFFALGPTALWAFAEHRSARRQASPARPAPRLTARQFLLAALAGLFFGADLIVFHTGLAHTSTANAVLLGNLAVVFVFVFGWLILRERPTRGLMIALAMALSGTVLIIASSAFQTRGAGVHPVGVLGDLLCVAAALFYAGYMLTTRAVRRAATTKAVPLGGGMASFIAACTGAVLCLGWAVASGETLVPQSLKGLLAVIGLGLIAQAAGQGLATFALGRLPAGLISVVLLLQIVVGVTLAALLFGEIPSLAVLVGGLLVVAGVATARPN</sequence>
<dbReference type="SUPFAM" id="SSF103481">
    <property type="entry name" value="Multidrug resistance efflux transporter EmrE"/>
    <property type="match status" value="2"/>
</dbReference>
<feature type="transmembrane region" description="Helical" evidence="1">
    <location>
        <begin position="157"/>
        <end position="178"/>
    </location>
</feature>
<dbReference type="InterPro" id="IPR000620">
    <property type="entry name" value="EamA_dom"/>
</dbReference>
<feature type="transmembrane region" description="Helical" evidence="1">
    <location>
        <begin position="63"/>
        <end position="81"/>
    </location>
</feature>
<gene>
    <name evidence="3" type="ORF">MWN33_17610</name>
</gene>
<reference evidence="4" key="2">
    <citation type="submission" date="2023-07" db="EMBL/GenBank/DDBJ databases">
        <title>Ancylobacter moscoviensis sp. nov., facultatively methylotrophic bacteria from activated sludge and the reclassification of Starkeya novella (Starkey 1934) Kelly et al. 2000 as Ancylobacter novellus comb. nov., Starkeya koreensis Im et al. 2006 as Ancylobacter koreensis comb.nov., Angulomicrobium tetraedrale Vasil'eva et al. 1986 as Ancylobacter tetraedralis comb. nov., Angulomicrobium amanitiforme Fritz et al. 2004 as Ancylobacter amanitiformis comb. nov. and Methylorhabdus multivorans Doronina et al. 1996 as Ancylobacter multivorans comb. nov. and emended description of the genus Ancylobacter.</title>
        <authorList>
            <person name="Doronina N."/>
            <person name="Chemodurova A."/>
            <person name="Grouzdev D."/>
            <person name="Koziaeva V."/>
            <person name="Shi W."/>
            <person name="Wu L."/>
            <person name="Kaparullina E."/>
        </authorList>
    </citation>
    <scope>NUCLEOTIDE SEQUENCE [LARGE SCALE GENOMIC DNA]</scope>
    <source>
        <strain evidence="4">Jip08</strain>
    </source>
</reference>
<feature type="transmembrane region" description="Helical" evidence="1">
    <location>
        <begin position="129"/>
        <end position="150"/>
    </location>
</feature>
<evidence type="ECO:0000313" key="4">
    <source>
        <dbReference type="Proteomes" id="UP001202867"/>
    </source>
</evidence>
<keyword evidence="4" id="KW-1185">Reference proteome</keyword>
<proteinExistence type="predicted"/>
<evidence type="ECO:0000259" key="2">
    <source>
        <dbReference type="Pfam" id="PF00892"/>
    </source>
</evidence>
<feature type="transmembrane region" description="Helical" evidence="1">
    <location>
        <begin position="190"/>
        <end position="209"/>
    </location>
</feature>
<feature type="transmembrane region" description="Helical" evidence="1">
    <location>
        <begin position="315"/>
        <end position="331"/>
    </location>
</feature>
<dbReference type="EMBL" id="JALKCG010000009">
    <property type="protein sequence ID" value="MCK0209852.1"/>
    <property type="molecule type" value="Genomic_DNA"/>
</dbReference>
<feature type="domain" description="EamA" evidence="2">
    <location>
        <begin position="34"/>
        <end position="173"/>
    </location>
</feature>
<protein>
    <submittedName>
        <fullName evidence="3">DMT family transporter</fullName>
    </submittedName>
</protein>
<accession>A0ABT0DRU8</accession>
<organism evidence="3 4">
    <name type="scientific">Ancylobacter koreensis</name>
    <dbReference type="NCBI Taxonomy" id="266121"/>
    <lineage>
        <taxon>Bacteria</taxon>
        <taxon>Pseudomonadati</taxon>
        <taxon>Pseudomonadota</taxon>
        <taxon>Alphaproteobacteria</taxon>
        <taxon>Hyphomicrobiales</taxon>
        <taxon>Xanthobacteraceae</taxon>
        <taxon>Ancylobacter</taxon>
    </lineage>
</organism>
<dbReference type="RefSeq" id="WP_247202359.1">
    <property type="nucleotide sequence ID" value="NZ_JALKCG010000009.1"/>
</dbReference>
<feature type="transmembrane region" description="Helical" evidence="1">
    <location>
        <begin position="259"/>
        <end position="282"/>
    </location>
</feature>
<dbReference type="Pfam" id="PF00892">
    <property type="entry name" value="EamA"/>
    <property type="match status" value="2"/>
</dbReference>
<dbReference type="InterPro" id="IPR037185">
    <property type="entry name" value="EmrE-like"/>
</dbReference>
<evidence type="ECO:0000256" key="1">
    <source>
        <dbReference type="SAM" id="Phobius"/>
    </source>
</evidence>
<feature type="domain" description="EamA" evidence="2">
    <location>
        <begin position="191"/>
        <end position="329"/>
    </location>
</feature>
<reference evidence="3 4" key="1">
    <citation type="submission" date="2022-04" db="EMBL/GenBank/DDBJ databases">
        <authorList>
            <person name="Grouzdev D.S."/>
            <person name="Pantiukh K.S."/>
            <person name="Krutkina M.S."/>
        </authorList>
    </citation>
    <scope>NUCLEOTIDE SEQUENCE [LARGE SCALE GENOMIC DNA]</scope>
    <source>
        <strain evidence="3 4">Jip08</strain>
    </source>
</reference>
<keyword evidence="1" id="KW-0472">Membrane</keyword>
<evidence type="ECO:0000313" key="3">
    <source>
        <dbReference type="EMBL" id="MCK0209852.1"/>
    </source>
</evidence>
<feature type="transmembrane region" description="Helical" evidence="1">
    <location>
        <begin position="33"/>
        <end position="51"/>
    </location>
</feature>
<keyword evidence="1" id="KW-1133">Transmembrane helix</keyword>
<comment type="caution">
    <text evidence="3">The sequence shown here is derived from an EMBL/GenBank/DDBJ whole genome shotgun (WGS) entry which is preliminary data.</text>
</comment>
<dbReference type="PANTHER" id="PTHR22911:SF76">
    <property type="entry name" value="EAMA DOMAIN-CONTAINING PROTEIN"/>
    <property type="match status" value="1"/>
</dbReference>
<name>A0ABT0DRU8_9HYPH</name>
<feature type="transmembrane region" description="Helical" evidence="1">
    <location>
        <begin position="102"/>
        <end position="123"/>
    </location>
</feature>
<feature type="transmembrane region" description="Helical" evidence="1">
    <location>
        <begin position="289"/>
        <end position="309"/>
    </location>
</feature>
<feature type="transmembrane region" description="Helical" evidence="1">
    <location>
        <begin position="221"/>
        <end position="247"/>
    </location>
</feature>